<dbReference type="Pfam" id="PF00211">
    <property type="entry name" value="Guanylate_cyc"/>
    <property type="match status" value="1"/>
</dbReference>
<dbReference type="InterPro" id="IPR001054">
    <property type="entry name" value="A/G_cyclase"/>
</dbReference>
<dbReference type="GO" id="GO:0016020">
    <property type="term" value="C:membrane"/>
    <property type="evidence" value="ECO:0007669"/>
    <property type="project" value="UniProtKB-SubCell"/>
</dbReference>
<accession>A0A8D0UY03</accession>
<dbReference type="CDD" id="cd07302">
    <property type="entry name" value="CHD"/>
    <property type="match status" value="1"/>
</dbReference>
<dbReference type="GO" id="GO:0035556">
    <property type="term" value="P:intracellular signal transduction"/>
    <property type="evidence" value="ECO:0007669"/>
    <property type="project" value="InterPro"/>
</dbReference>
<evidence type="ECO:0000259" key="8">
    <source>
        <dbReference type="PROSITE" id="PS50125"/>
    </source>
</evidence>
<feature type="domain" description="Guanylate cyclase" evidence="8">
    <location>
        <begin position="1"/>
        <end position="18"/>
    </location>
</feature>
<dbReference type="GO" id="GO:0016829">
    <property type="term" value="F:lyase activity"/>
    <property type="evidence" value="ECO:0007669"/>
    <property type="project" value="UniProtKB-KW"/>
</dbReference>
<keyword evidence="3" id="KW-0547">Nucleotide-binding</keyword>
<evidence type="ECO:0000256" key="1">
    <source>
        <dbReference type="ARBA" id="ARBA00004370"/>
    </source>
</evidence>
<dbReference type="GO" id="GO:0009190">
    <property type="term" value="P:cyclic nucleotide biosynthetic process"/>
    <property type="evidence" value="ECO:0007669"/>
    <property type="project" value="InterPro"/>
</dbReference>
<name>A0A8D0UY03_PIG</name>
<dbReference type="Gene3D" id="3.30.70.1230">
    <property type="entry name" value="Nucleotide cyclase"/>
    <property type="match status" value="1"/>
</dbReference>
<evidence type="ECO:0000256" key="2">
    <source>
        <dbReference type="ARBA" id="ARBA00022692"/>
    </source>
</evidence>
<evidence type="ECO:0000256" key="6">
    <source>
        <dbReference type="ARBA" id="ARBA00023239"/>
    </source>
</evidence>
<evidence type="ECO:0000256" key="3">
    <source>
        <dbReference type="ARBA" id="ARBA00022741"/>
    </source>
</evidence>
<organism evidence="9 10">
    <name type="scientific">Sus scrofa</name>
    <name type="common">Pig</name>
    <dbReference type="NCBI Taxonomy" id="9823"/>
    <lineage>
        <taxon>Eukaryota</taxon>
        <taxon>Metazoa</taxon>
        <taxon>Chordata</taxon>
        <taxon>Craniata</taxon>
        <taxon>Vertebrata</taxon>
        <taxon>Euteleostomi</taxon>
        <taxon>Mammalia</taxon>
        <taxon>Eutheria</taxon>
        <taxon>Laurasiatheria</taxon>
        <taxon>Artiodactyla</taxon>
        <taxon>Suina</taxon>
        <taxon>Suidae</taxon>
        <taxon>Sus</taxon>
    </lineage>
</organism>
<sequence>MPRYCLFGDTVNTASRMESTGLPYRIHVSRSTVQTLPSLDEGYKSDIRGQTELKGKGFEETYWLVGKAGFLRSLPTPLDSKPGDPWQDLINQQSRWPLTKPAGAPPAWGEPPPGPGEKDREGQGPVASPETLDAPRPSPCSTPHKELSC</sequence>
<keyword evidence="4" id="KW-1133">Transmembrane helix</keyword>
<comment type="subcellular location">
    <subcellularLocation>
        <location evidence="1">Membrane</location>
    </subcellularLocation>
</comment>
<proteinExistence type="predicted"/>
<dbReference type="PANTHER" id="PTHR11920">
    <property type="entry name" value="GUANYLYL CYCLASE"/>
    <property type="match status" value="1"/>
</dbReference>
<evidence type="ECO:0000256" key="7">
    <source>
        <dbReference type="SAM" id="MobiDB-lite"/>
    </source>
</evidence>
<evidence type="ECO:0000313" key="10">
    <source>
        <dbReference type="Proteomes" id="UP000694727"/>
    </source>
</evidence>
<dbReference type="PANTHER" id="PTHR11920:SF477">
    <property type="entry name" value="GUANYLATE CYCLASE D"/>
    <property type="match status" value="1"/>
</dbReference>
<dbReference type="InterPro" id="IPR029787">
    <property type="entry name" value="Nucleotide_cyclase"/>
</dbReference>
<dbReference type="AlphaFoldDB" id="A0A8D0UY03"/>
<dbReference type="Ensembl" id="ENSSSCT00025086830.1">
    <property type="protein sequence ID" value="ENSSSCP00025037812.1"/>
    <property type="gene ID" value="ENSSSCG00025063397.1"/>
</dbReference>
<keyword evidence="2" id="KW-0812">Transmembrane</keyword>
<dbReference type="SUPFAM" id="SSF55073">
    <property type="entry name" value="Nucleotide cyclase"/>
    <property type="match status" value="1"/>
</dbReference>
<evidence type="ECO:0000313" key="9">
    <source>
        <dbReference type="Ensembl" id="ENSSSCP00025037812.1"/>
    </source>
</evidence>
<protein>
    <recommendedName>
        <fullName evidence="8">Guanylate cyclase domain-containing protein</fullName>
    </recommendedName>
</protein>
<dbReference type="Proteomes" id="UP000694727">
    <property type="component" value="Unplaced"/>
</dbReference>
<keyword evidence="5" id="KW-0472">Membrane</keyword>
<dbReference type="InterPro" id="IPR050401">
    <property type="entry name" value="Cyclic_nucleotide_synthase"/>
</dbReference>
<dbReference type="GO" id="GO:0000166">
    <property type="term" value="F:nucleotide binding"/>
    <property type="evidence" value="ECO:0007669"/>
    <property type="project" value="UniProtKB-KW"/>
</dbReference>
<feature type="region of interest" description="Disordered" evidence="7">
    <location>
        <begin position="73"/>
        <end position="149"/>
    </location>
</feature>
<evidence type="ECO:0000256" key="4">
    <source>
        <dbReference type="ARBA" id="ARBA00022989"/>
    </source>
</evidence>
<dbReference type="PROSITE" id="PS50125">
    <property type="entry name" value="GUANYLATE_CYCLASE_2"/>
    <property type="match status" value="1"/>
</dbReference>
<keyword evidence="6" id="KW-0456">Lyase</keyword>
<evidence type="ECO:0000256" key="5">
    <source>
        <dbReference type="ARBA" id="ARBA00023136"/>
    </source>
</evidence>
<reference evidence="9" key="1">
    <citation type="submission" date="2025-08" db="UniProtKB">
        <authorList>
            <consortium name="Ensembl"/>
        </authorList>
    </citation>
    <scope>IDENTIFICATION</scope>
</reference>